<evidence type="ECO:0000313" key="2">
    <source>
        <dbReference type="Proteomes" id="UP000222056"/>
    </source>
</evidence>
<dbReference type="STRING" id="29539.SAMN02745716_0025"/>
<dbReference type="OrthoDB" id="5243447at2"/>
<dbReference type="RefSeq" id="WP_093115104.1">
    <property type="nucleotide sequence ID" value="NZ_FNWJ01000001.1"/>
</dbReference>
<dbReference type="EMBL" id="FNWJ01000001">
    <property type="protein sequence ID" value="SEH10178.1"/>
    <property type="molecule type" value="Genomic_DNA"/>
</dbReference>
<reference evidence="2" key="1">
    <citation type="submission" date="2016-10" db="EMBL/GenBank/DDBJ databases">
        <authorList>
            <person name="Varghese N."/>
            <person name="Submissions S."/>
        </authorList>
    </citation>
    <scope>NUCLEOTIDE SEQUENCE [LARGE SCALE GENOMIC DNA]</scope>
    <source>
        <strain evidence="2">ATCC 35263</strain>
    </source>
</reference>
<organism evidence="1 2">
    <name type="scientific">Thermoleophilum album</name>
    <dbReference type="NCBI Taxonomy" id="29539"/>
    <lineage>
        <taxon>Bacteria</taxon>
        <taxon>Bacillati</taxon>
        <taxon>Actinomycetota</taxon>
        <taxon>Thermoleophilia</taxon>
        <taxon>Thermoleophilales</taxon>
        <taxon>Thermoleophilaceae</taxon>
        <taxon>Thermoleophilum</taxon>
    </lineage>
</organism>
<keyword evidence="2" id="KW-1185">Reference proteome</keyword>
<proteinExistence type="predicted"/>
<sequence>MGALVALSAMLGSGCESSQEKSRRLQEQAQRSLHAAGVRVGAQNSAVVVERTSLLRGSDGWAVAALLRNRSTQVQSSLPVSIALRDRRGRIVFRNDAPGLERSLTHVARIDPGQQIWWVNDQAYPTATPVRVEVKVGAGRAAAAAVRGVAADRAQVERVSVMRDPVSGWEAVGTVRSAAGRDLREVIVTCVALRAGRVVAAGRARIERLRGNKPQRFHAFLLGGDPRGARVAARASAGGGGA</sequence>
<protein>
    <submittedName>
        <fullName evidence="1">Uncharacterized protein</fullName>
    </submittedName>
</protein>
<dbReference type="AlphaFoldDB" id="A0A1H6FJ55"/>
<name>A0A1H6FJ55_THEAL</name>
<evidence type="ECO:0000313" key="1">
    <source>
        <dbReference type="EMBL" id="SEH10178.1"/>
    </source>
</evidence>
<accession>A0A1H6FJ55</accession>
<dbReference type="Proteomes" id="UP000222056">
    <property type="component" value="Unassembled WGS sequence"/>
</dbReference>
<gene>
    <name evidence="1" type="ORF">SAMN02745716_0025</name>
</gene>